<proteinExistence type="predicted"/>
<name>A0ABT8S9K5_9BURK</name>
<gene>
    <name evidence="1" type="ORF">Q2T77_25190</name>
</gene>
<organism evidence="1 2">
    <name type="scientific">Variovorax ginsengisoli</name>
    <dbReference type="NCBI Taxonomy" id="363844"/>
    <lineage>
        <taxon>Bacteria</taxon>
        <taxon>Pseudomonadati</taxon>
        <taxon>Pseudomonadota</taxon>
        <taxon>Betaproteobacteria</taxon>
        <taxon>Burkholderiales</taxon>
        <taxon>Comamonadaceae</taxon>
        <taxon>Variovorax</taxon>
    </lineage>
</organism>
<dbReference type="Proteomes" id="UP001169027">
    <property type="component" value="Unassembled WGS sequence"/>
</dbReference>
<dbReference type="RefSeq" id="WP_301813349.1">
    <property type="nucleotide sequence ID" value="NZ_JAUJZH010000021.1"/>
</dbReference>
<comment type="caution">
    <text evidence="1">The sequence shown here is derived from an EMBL/GenBank/DDBJ whole genome shotgun (WGS) entry which is preliminary data.</text>
</comment>
<reference evidence="1" key="1">
    <citation type="submission" date="2023-06" db="EMBL/GenBank/DDBJ databases">
        <authorList>
            <person name="Jiang Y."/>
            <person name="Liu Q."/>
        </authorList>
    </citation>
    <scope>NUCLEOTIDE SEQUENCE</scope>
    <source>
        <strain evidence="1">CGMCC 1.12090</strain>
    </source>
</reference>
<dbReference type="EMBL" id="JAUKVY010000021">
    <property type="protein sequence ID" value="MDO1535586.1"/>
    <property type="molecule type" value="Genomic_DNA"/>
</dbReference>
<keyword evidence="2" id="KW-1185">Reference proteome</keyword>
<sequence length="143" mass="15633">MDETNAPAVPPANLSASSRDLLERVYDRLCKAQIFGLATEVRETLEAPAAASSSGLPLNQEPKYTVDGDSIVNRASHHRIPADEPVFIMRARDKFAAGAIYNYALDCPPGPHREAVLKRFDEFSAFAKQHPERMGEPDTAVAP</sequence>
<protein>
    <submittedName>
        <fullName evidence="1">Uncharacterized protein</fullName>
    </submittedName>
</protein>
<evidence type="ECO:0000313" key="1">
    <source>
        <dbReference type="EMBL" id="MDO1535586.1"/>
    </source>
</evidence>
<accession>A0ABT8S9K5</accession>
<evidence type="ECO:0000313" key="2">
    <source>
        <dbReference type="Proteomes" id="UP001169027"/>
    </source>
</evidence>